<reference evidence="1 2" key="1">
    <citation type="journal article" date="2024" name="BMC Genomics">
        <title>De novo assembly and annotation of Popillia japonica's genome with initial clues to its potential as an invasive pest.</title>
        <authorList>
            <person name="Cucini C."/>
            <person name="Boschi S."/>
            <person name="Funari R."/>
            <person name="Cardaioli E."/>
            <person name="Iannotti N."/>
            <person name="Marturano G."/>
            <person name="Paoli F."/>
            <person name="Bruttini M."/>
            <person name="Carapelli A."/>
            <person name="Frati F."/>
            <person name="Nardi F."/>
        </authorList>
    </citation>
    <scope>NUCLEOTIDE SEQUENCE [LARGE SCALE GENOMIC DNA]</scope>
    <source>
        <strain evidence="1">DMR45628</strain>
    </source>
</reference>
<sequence length="125" mass="14384">MDMEGEGSTDTCKKITKKQLYEVIKQCPDKKMDAKLLFLEKKMVELTKCPDSEVNQVRHPLSYFKSEFKQKWAAASYKHERFVTKNEQWLSNSVKLGNGLSTNRAVQQGNSANRAIDLREGNQKI</sequence>
<protein>
    <submittedName>
        <fullName evidence="1">Uncharacterized protein</fullName>
    </submittedName>
</protein>
<organism evidence="1 2">
    <name type="scientific">Popillia japonica</name>
    <name type="common">Japanese beetle</name>
    <dbReference type="NCBI Taxonomy" id="7064"/>
    <lineage>
        <taxon>Eukaryota</taxon>
        <taxon>Metazoa</taxon>
        <taxon>Ecdysozoa</taxon>
        <taxon>Arthropoda</taxon>
        <taxon>Hexapoda</taxon>
        <taxon>Insecta</taxon>
        <taxon>Pterygota</taxon>
        <taxon>Neoptera</taxon>
        <taxon>Endopterygota</taxon>
        <taxon>Coleoptera</taxon>
        <taxon>Polyphaga</taxon>
        <taxon>Scarabaeiformia</taxon>
        <taxon>Scarabaeidae</taxon>
        <taxon>Rutelinae</taxon>
        <taxon>Popillia</taxon>
    </lineage>
</organism>
<proteinExistence type="predicted"/>
<evidence type="ECO:0000313" key="2">
    <source>
        <dbReference type="Proteomes" id="UP001458880"/>
    </source>
</evidence>
<dbReference type="AlphaFoldDB" id="A0AAW1IBZ5"/>
<accession>A0AAW1IBZ5</accession>
<keyword evidence="2" id="KW-1185">Reference proteome</keyword>
<comment type="caution">
    <text evidence="1">The sequence shown here is derived from an EMBL/GenBank/DDBJ whole genome shotgun (WGS) entry which is preliminary data.</text>
</comment>
<gene>
    <name evidence="1" type="ORF">QE152_g36979</name>
</gene>
<evidence type="ECO:0000313" key="1">
    <source>
        <dbReference type="EMBL" id="KAK9686731.1"/>
    </source>
</evidence>
<name>A0AAW1IBZ5_POPJA</name>
<dbReference type="EMBL" id="JASPKY010000686">
    <property type="protein sequence ID" value="KAK9686731.1"/>
    <property type="molecule type" value="Genomic_DNA"/>
</dbReference>
<dbReference type="Proteomes" id="UP001458880">
    <property type="component" value="Unassembled WGS sequence"/>
</dbReference>